<evidence type="ECO:0000313" key="2">
    <source>
        <dbReference type="Proteomes" id="UP000238655"/>
    </source>
</evidence>
<gene>
    <name evidence="1" type="ORF">C3743_14515</name>
</gene>
<protein>
    <recommendedName>
        <fullName evidence="3">Gp11</fullName>
    </recommendedName>
</protein>
<evidence type="ECO:0008006" key="3">
    <source>
        <dbReference type="Google" id="ProtNLM"/>
    </source>
</evidence>
<comment type="caution">
    <text evidence="1">The sequence shown here is derived from an EMBL/GenBank/DDBJ whole genome shotgun (WGS) entry which is preliminary data.</text>
</comment>
<accession>A0A2S5DR23</accession>
<reference evidence="1 2" key="1">
    <citation type="submission" date="2018-01" db="EMBL/GenBank/DDBJ databases">
        <title>Successful Treatment of Persistent Burkholderia cepacia Bacteremia with Ceftazidime-Avibactam.</title>
        <authorList>
            <person name="Tamma P."/>
            <person name="Fan Y."/>
            <person name="Bergman Y."/>
            <person name="Sick-Samuels A."/>
            <person name="Hsu A."/>
            <person name="Timp W."/>
            <person name="Simner P."/>
        </authorList>
    </citation>
    <scope>NUCLEOTIDE SEQUENCE [LARGE SCALE GENOMIC DNA]</scope>
    <source>
        <strain evidence="1 2">170816</strain>
    </source>
</reference>
<proteinExistence type="predicted"/>
<organism evidence="1 2">
    <name type="scientific">Burkholderia contaminans</name>
    <dbReference type="NCBI Taxonomy" id="488447"/>
    <lineage>
        <taxon>Bacteria</taxon>
        <taxon>Pseudomonadati</taxon>
        <taxon>Pseudomonadota</taxon>
        <taxon>Betaproteobacteria</taxon>
        <taxon>Burkholderiales</taxon>
        <taxon>Burkholderiaceae</taxon>
        <taxon>Burkholderia</taxon>
        <taxon>Burkholderia cepacia complex</taxon>
    </lineage>
</organism>
<dbReference type="EMBL" id="PQVP01000002">
    <property type="protein sequence ID" value="POZ81546.1"/>
    <property type="molecule type" value="Genomic_DNA"/>
</dbReference>
<dbReference type="AlphaFoldDB" id="A0A2S5DR23"/>
<dbReference type="RefSeq" id="WP_089460724.1">
    <property type="nucleotide sequence ID" value="NZ_CM009575.1"/>
</dbReference>
<name>A0A2S5DR23_9BURK</name>
<dbReference type="Proteomes" id="UP000238655">
    <property type="component" value="Chromosome 1"/>
</dbReference>
<evidence type="ECO:0000313" key="1">
    <source>
        <dbReference type="EMBL" id="POZ81546.1"/>
    </source>
</evidence>
<sequence length="200" mass="21979">MTSSISICSNALLQLGDKPIASFNEPTDRARVCSNLYSEVRDAMLRAHPWNSCTKRVVLAPLVDAPAFDYPYQFQLPADWIKTIQVGSARCPLNFAAEGQRILAFVQALPLVYIFRNEVEATWESTLVDVVTAAMKMRLAYPITQSAAMAQTATAEFTTLLKQAKAINGQDDDTETIGDFPLLESRLSSYTTAPGRAPGR</sequence>